<dbReference type="Proteomes" id="UP000650477">
    <property type="component" value="Unassembled WGS sequence"/>
</dbReference>
<evidence type="ECO:0000313" key="6">
    <source>
        <dbReference type="Proteomes" id="UP000650477"/>
    </source>
</evidence>
<dbReference type="NCBIfam" id="TIGR00732">
    <property type="entry name" value="dprA"/>
    <property type="match status" value="1"/>
</dbReference>
<feature type="domain" description="Smf/DprA SLOG" evidence="2">
    <location>
        <begin position="81"/>
        <end position="286"/>
    </location>
</feature>
<dbReference type="GO" id="GO:0009294">
    <property type="term" value="P:DNA-mediated transformation"/>
    <property type="evidence" value="ECO:0007669"/>
    <property type="project" value="InterPro"/>
</dbReference>
<dbReference type="SUPFAM" id="SSF102405">
    <property type="entry name" value="MCP/YpsA-like"/>
    <property type="match status" value="1"/>
</dbReference>
<dbReference type="EMBL" id="PKLF01000029">
    <property type="protein sequence ID" value="MBE8614563.1"/>
    <property type="molecule type" value="Genomic_DNA"/>
</dbReference>
<name>A0A2C5TR31_MORMO</name>
<dbReference type="PANTHER" id="PTHR43022">
    <property type="entry name" value="PROTEIN SMF"/>
    <property type="match status" value="1"/>
</dbReference>
<dbReference type="Pfam" id="PF25317">
    <property type="entry name" value="SAM_SMF"/>
    <property type="match status" value="1"/>
</dbReference>
<dbReference type="InterPro" id="IPR036388">
    <property type="entry name" value="WH-like_DNA-bd_sf"/>
</dbReference>
<proteinExistence type="inferred from homology"/>
<feature type="domain" description="Smf/DprA SAM" evidence="4">
    <location>
        <begin position="1"/>
        <end position="68"/>
    </location>
</feature>
<comment type="caution">
    <text evidence="5">The sequence shown here is derived from an EMBL/GenBank/DDBJ whole genome shotgun (WGS) entry which is preliminary data.</text>
</comment>
<evidence type="ECO:0000259" key="2">
    <source>
        <dbReference type="Pfam" id="PF02481"/>
    </source>
</evidence>
<dbReference type="Gene3D" id="3.40.50.450">
    <property type="match status" value="1"/>
</dbReference>
<dbReference type="Gene3D" id="1.10.10.10">
    <property type="entry name" value="Winged helix-like DNA-binding domain superfamily/Winged helix DNA-binding domain"/>
    <property type="match status" value="1"/>
</dbReference>
<organism evidence="5 6">
    <name type="scientific">Morganella morganii</name>
    <name type="common">Proteus morganii</name>
    <dbReference type="NCBI Taxonomy" id="582"/>
    <lineage>
        <taxon>Bacteria</taxon>
        <taxon>Pseudomonadati</taxon>
        <taxon>Pseudomonadota</taxon>
        <taxon>Gammaproteobacteria</taxon>
        <taxon>Enterobacterales</taxon>
        <taxon>Morganellaceae</taxon>
        <taxon>Morganella</taxon>
    </lineage>
</organism>
<gene>
    <name evidence="5" type="primary">dprA</name>
    <name evidence="5" type="ORF">CYG68_19595</name>
</gene>
<feature type="domain" description="DprA winged helix" evidence="3">
    <location>
        <begin position="317"/>
        <end position="362"/>
    </location>
</feature>
<protein>
    <submittedName>
        <fullName evidence="5">DNA-protecting protein DprA</fullName>
    </submittedName>
</protein>
<dbReference type="InterPro" id="IPR057338">
    <property type="entry name" value="DprA_SAM"/>
</dbReference>
<evidence type="ECO:0000259" key="4">
    <source>
        <dbReference type="Pfam" id="PF25317"/>
    </source>
</evidence>
<dbReference type="AlphaFoldDB" id="A0A2C5TR31"/>
<dbReference type="InterPro" id="IPR003488">
    <property type="entry name" value="DprA"/>
</dbReference>
<dbReference type="GeneID" id="93358846"/>
<dbReference type="RefSeq" id="WP_004238601.1">
    <property type="nucleotide sequence ID" value="NZ_ABGYJJ040000001.1"/>
</dbReference>
<dbReference type="Pfam" id="PF17782">
    <property type="entry name" value="WHD_DprA"/>
    <property type="match status" value="1"/>
</dbReference>
<dbReference type="Pfam" id="PF02481">
    <property type="entry name" value="DNA_processg_A"/>
    <property type="match status" value="1"/>
</dbReference>
<evidence type="ECO:0000256" key="1">
    <source>
        <dbReference type="ARBA" id="ARBA00006525"/>
    </source>
</evidence>
<accession>A0A2C5TR31</accession>
<dbReference type="InterPro" id="IPR057666">
    <property type="entry name" value="DrpA_SLOG"/>
</dbReference>
<dbReference type="InterPro" id="IPR041614">
    <property type="entry name" value="DprA_WH"/>
</dbReference>
<evidence type="ECO:0000313" key="5">
    <source>
        <dbReference type="EMBL" id="MBE8614563.1"/>
    </source>
</evidence>
<dbReference type="PANTHER" id="PTHR43022:SF1">
    <property type="entry name" value="PROTEIN SMF"/>
    <property type="match status" value="1"/>
</dbReference>
<reference evidence="5" key="1">
    <citation type="submission" date="2017-12" db="EMBL/GenBank/DDBJ databases">
        <title>Genome sequencing and analysis.</title>
        <authorList>
            <person name="Huang Y.-T."/>
        </authorList>
    </citation>
    <scope>NUCLEOTIDE SEQUENCE</scope>
    <source>
        <strain evidence="5">VGH116</strain>
    </source>
</reference>
<comment type="similarity">
    <text evidence="1">Belongs to the DprA/Smf family.</text>
</comment>
<evidence type="ECO:0000259" key="3">
    <source>
        <dbReference type="Pfam" id="PF17782"/>
    </source>
</evidence>
<sequence length="368" mass="40126">MDEREIWLRLACIRRLSAHHAVSAATILTETCTQKNGEIRRQLHQCGLTLVQCQQFMNVNTSRLKTALIWADSPGNMILPLSSPHYPFLLKQIYSPPLVLFVAGQYEVLSAPQVSMVGSRAVTHYGEKWGDCFTRHLVQHNLVITSGLAAGVDGCCHKAALASGGKTVAVSGSGLSHIYPAKHRSLAEEITENGALISEYFPDVPPLAKNFPRRNRIISGLSRLLIVIEAGRRSGSLITAQCALEQGRDVFTLPAVLGNPAYEGNHWLLQQGAYIATAPADITDHLALDMQWLALPPVTEAPEVIITPVQEELPFAHVLINVDDEPTPADIIAARCELPVTEVTTQLLQLELSGKIAVVSGGYIRLHH</sequence>